<evidence type="ECO:0000313" key="3">
    <source>
        <dbReference type="Proteomes" id="UP000266389"/>
    </source>
</evidence>
<reference evidence="2 3" key="1">
    <citation type="journal article" date="2011" name="ISME J.">
        <title>Community ecology of hot spring cyanobacterial mats: predominant populations and their functional potential.</title>
        <authorList>
            <person name="Klatt C.G."/>
            <person name="Wood J.M."/>
            <person name="Rusch D.B."/>
            <person name="Bateson M.M."/>
            <person name="Hamamura N."/>
            <person name="Heidelberg J.F."/>
            <person name="Grossman A.R."/>
            <person name="Bhaya D."/>
            <person name="Cohan F.M."/>
            <person name="Kuhl M."/>
            <person name="Bryant D.A."/>
            <person name="Ward D.M."/>
        </authorList>
    </citation>
    <scope>NUCLEOTIDE SEQUENCE [LARGE SCALE GENOMIC DNA]</scope>
    <source>
        <strain evidence="2">OS</strain>
    </source>
</reference>
<keyword evidence="1" id="KW-0732">Signal</keyword>
<accession>A0A395LYW4</accession>
<feature type="chain" id="PRO_5017348894" evidence="1">
    <location>
        <begin position="27"/>
        <end position="319"/>
    </location>
</feature>
<dbReference type="EMBL" id="PHFL01000059">
    <property type="protein sequence ID" value="RFM23723.1"/>
    <property type="molecule type" value="Genomic_DNA"/>
</dbReference>
<dbReference type="AlphaFoldDB" id="A0A395LYW4"/>
<sequence>MKAMCGMFRCVSFIALFFAAAPLLFAQGYELQCEVTLNVERLQSEARVRLAGFAQMVRNYMNNHRWTNSTEFETDEDRIKCKIEFIFMDANLGASPPVYSAQVFIGATRPIYRSSLTASTLRMLDGALEFAYSEQQGALLHNELVHHPLASFLDFYANIIIGYDFDTYRKLSGTPYFEKALRIKRLAQERGPFLRGWQFGDNGGLNRAVMIDEILDARFIRLREILYEYHYNGLDEFYRDPNAARQTILNCIKEIAEIDARFPRSLFVRRIFESKAIEISEIFRSAPLAMRQELLEILRKVDPSRMQQTYEPSLAGNRP</sequence>
<evidence type="ECO:0000313" key="2">
    <source>
        <dbReference type="EMBL" id="RFM23723.1"/>
    </source>
</evidence>
<evidence type="ECO:0000256" key="1">
    <source>
        <dbReference type="SAM" id="SignalP"/>
    </source>
</evidence>
<comment type="caution">
    <text evidence="2">The sequence shown here is derived from an EMBL/GenBank/DDBJ whole genome shotgun (WGS) entry which is preliminary data.</text>
</comment>
<dbReference type="Pfam" id="PF16119">
    <property type="entry name" value="DUF4835"/>
    <property type="match status" value="1"/>
</dbReference>
<proteinExistence type="predicted"/>
<dbReference type="InterPro" id="IPR032274">
    <property type="entry name" value="DUF4835"/>
</dbReference>
<name>A0A395LYW4_9BACT</name>
<dbReference type="Proteomes" id="UP000266389">
    <property type="component" value="Unassembled WGS sequence"/>
</dbReference>
<feature type="signal peptide" evidence="1">
    <location>
        <begin position="1"/>
        <end position="26"/>
    </location>
</feature>
<gene>
    <name evidence="2" type="ORF">D0433_09350</name>
</gene>
<protein>
    <submittedName>
        <fullName evidence="2">DUF4835 family protein</fullName>
    </submittedName>
</protein>
<organism evidence="2 3">
    <name type="scientific">Candidatus Thermochlorobacter aerophilus</name>
    <dbReference type="NCBI Taxonomy" id="1868324"/>
    <lineage>
        <taxon>Bacteria</taxon>
        <taxon>Pseudomonadati</taxon>
        <taxon>Chlorobiota</taxon>
        <taxon>Chlorobiia</taxon>
        <taxon>Chlorobiales</taxon>
        <taxon>Candidatus Thermochlorobacteriaceae</taxon>
        <taxon>Candidatus Thermochlorobacter</taxon>
    </lineage>
</organism>